<dbReference type="WBParaSite" id="ES5_v2.g20384.t1">
    <property type="protein sequence ID" value="ES5_v2.g20384.t1"/>
    <property type="gene ID" value="ES5_v2.g20384"/>
</dbReference>
<evidence type="ECO:0000313" key="2">
    <source>
        <dbReference type="WBParaSite" id="ES5_v2.g20384.t1"/>
    </source>
</evidence>
<protein>
    <submittedName>
        <fullName evidence="2">C-type lectin domain-containing protein</fullName>
    </submittedName>
</protein>
<sequence>MFNANETGFAKAETICVRNGGHLVSIHDAFINDIITQYAPGFFKNNTSSNFWIGANSIETKNDWQWSDESVFDFNDWGKSEPQNSSDLYCTSASMLEGYWKAEDCFTLKPFVCGILNGFSTKVQTSTFSISTTKTITTKIRANISTIFNPPTTTISTIPVLYYCPGWTYFEPTKSYYCMSSGDYDISEYSCNRFGGHLVSIHNDLESELVTGKACY</sequence>
<accession>A0AC34FT57</accession>
<dbReference type="Proteomes" id="UP000887579">
    <property type="component" value="Unplaced"/>
</dbReference>
<organism evidence="1 2">
    <name type="scientific">Panagrolaimus sp. ES5</name>
    <dbReference type="NCBI Taxonomy" id="591445"/>
    <lineage>
        <taxon>Eukaryota</taxon>
        <taxon>Metazoa</taxon>
        <taxon>Ecdysozoa</taxon>
        <taxon>Nematoda</taxon>
        <taxon>Chromadorea</taxon>
        <taxon>Rhabditida</taxon>
        <taxon>Tylenchina</taxon>
        <taxon>Panagrolaimomorpha</taxon>
        <taxon>Panagrolaimoidea</taxon>
        <taxon>Panagrolaimidae</taxon>
        <taxon>Panagrolaimus</taxon>
    </lineage>
</organism>
<reference evidence="2" key="1">
    <citation type="submission" date="2022-11" db="UniProtKB">
        <authorList>
            <consortium name="WormBaseParasite"/>
        </authorList>
    </citation>
    <scope>IDENTIFICATION</scope>
</reference>
<name>A0AC34FT57_9BILA</name>
<evidence type="ECO:0000313" key="1">
    <source>
        <dbReference type="Proteomes" id="UP000887579"/>
    </source>
</evidence>
<proteinExistence type="predicted"/>